<feature type="domain" description="Gfo/Idh/MocA-like oxidoreductase N-terminal" evidence="1">
    <location>
        <begin position="9"/>
        <end position="119"/>
    </location>
</feature>
<evidence type="ECO:0000259" key="1">
    <source>
        <dbReference type="Pfam" id="PF01408"/>
    </source>
</evidence>
<dbReference type="InterPro" id="IPR050463">
    <property type="entry name" value="Gfo/Idh/MocA_oxidrdct_glycsds"/>
</dbReference>
<dbReference type="STRING" id="366602.Caul_3616"/>
<dbReference type="AlphaFoldDB" id="B0T7Y0"/>
<dbReference type="HOGENOM" id="CLU_057064_0_0_5"/>
<dbReference type="GO" id="GO:0000166">
    <property type="term" value="F:nucleotide binding"/>
    <property type="evidence" value="ECO:0007669"/>
    <property type="project" value="InterPro"/>
</dbReference>
<organism evidence="2">
    <name type="scientific">Caulobacter sp. (strain K31)</name>
    <dbReference type="NCBI Taxonomy" id="366602"/>
    <lineage>
        <taxon>Bacteria</taxon>
        <taxon>Pseudomonadati</taxon>
        <taxon>Pseudomonadota</taxon>
        <taxon>Alphaproteobacteria</taxon>
        <taxon>Caulobacterales</taxon>
        <taxon>Caulobacteraceae</taxon>
        <taxon>Caulobacter</taxon>
    </lineage>
</organism>
<dbReference type="Gene3D" id="3.30.360.10">
    <property type="entry name" value="Dihydrodipicolinate Reductase, domain 2"/>
    <property type="match status" value="1"/>
</dbReference>
<dbReference type="eggNOG" id="COG0673">
    <property type="taxonomic scope" value="Bacteria"/>
</dbReference>
<dbReference type="SUPFAM" id="SSF51735">
    <property type="entry name" value="NAD(P)-binding Rossmann-fold domains"/>
    <property type="match status" value="1"/>
</dbReference>
<sequence>MSPIRLAPIRLALVGLGKIARDQHLPAIAADDRFELAAVVSRNADLDGVAHFATLAELLASDVGVDAVSLCTPPQPRHALAHLALASGKHVTLEKPPGATLSEVEDLRLTAAERGLTLQTTWHSRYAQGVAPARAWLADKTVKSVRIDWREDVRVWHPGQAWIWEAGGLGVFDPGINALSIATAILPRPFFLTSAVLHVPDNRQSPIQAELDFVDAAGAPIRAEFDFLQTGPQSWDIAVEVENDDTGNNVLKLSHGGAKLWIDGDLLHEGPDAEYAGLYDAFARLVAGNASDVDVSPLRHVADAFLLGRRVAAPAFIE</sequence>
<name>B0T7Y0_CAUSK</name>
<dbReference type="Pfam" id="PF01408">
    <property type="entry name" value="GFO_IDH_MocA"/>
    <property type="match status" value="1"/>
</dbReference>
<dbReference type="PANTHER" id="PTHR43818">
    <property type="entry name" value="BCDNA.GH03377"/>
    <property type="match status" value="1"/>
</dbReference>
<keyword evidence="2" id="KW-0560">Oxidoreductase</keyword>
<proteinExistence type="predicted"/>
<dbReference type="InterPro" id="IPR036291">
    <property type="entry name" value="NAD(P)-bd_dom_sf"/>
</dbReference>
<dbReference type="InterPro" id="IPR000683">
    <property type="entry name" value="Gfo/Idh/MocA-like_OxRdtase_N"/>
</dbReference>
<dbReference type="EMBL" id="CP000927">
    <property type="protein sequence ID" value="ABZ72743.1"/>
    <property type="molecule type" value="Genomic_DNA"/>
</dbReference>
<evidence type="ECO:0000313" key="2">
    <source>
        <dbReference type="EMBL" id="ABZ72743.1"/>
    </source>
</evidence>
<dbReference type="Gene3D" id="3.40.50.720">
    <property type="entry name" value="NAD(P)-binding Rossmann-like Domain"/>
    <property type="match status" value="1"/>
</dbReference>
<dbReference type="PANTHER" id="PTHR43818:SF7">
    <property type="entry name" value="DEHYDROGENASE"/>
    <property type="match status" value="1"/>
</dbReference>
<gene>
    <name evidence="2" type="ordered locus">Caul_3616</name>
</gene>
<dbReference type="GO" id="GO:0019151">
    <property type="term" value="F:galactose 1-dehydrogenase activity"/>
    <property type="evidence" value="ECO:0007669"/>
    <property type="project" value="UniProtKB-EC"/>
</dbReference>
<protein>
    <submittedName>
        <fullName evidence="2">Galactose 1-dehydrogenase</fullName>
        <ecNumber evidence="2">1.1.1.48</ecNumber>
    </submittedName>
</protein>
<accession>B0T7Y0</accession>
<dbReference type="EC" id="1.1.1.48" evidence="2"/>
<reference evidence="2" key="1">
    <citation type="submission" date="2008-01" db="EMBL/GenBank/DDBJ databases">
        <title>Complete sequence of chromosome of Caulobacter sp. K31.</title>
        <authorList>
            <consortium name="US DOE Joint Genome Institute"/>
            <person name="Copeland A."/>
            <person name="Lucas S."/>
            <person name="Lapidus A."/>
            <person name="Barry K."/>
            <person name="Glavina del Rio T."/>
            <person name="Dalin E."/>
            <person name="Tice H."/>
            <person name="Pitluck S."/>
            <person name="Bruce D."/>
            <person name="Goodwin L."/>
            <person name="Thompson L.S."/>
            <person name="Brettin T."/>
            <person name="Detter J.C."/>
            <person name="Han C."/>
            <person name="Schmutz J."/>
            <person name="Larimer F."/>
            <person name="Land M."/>
            <person name="Hauser L."/>
            <person name="Kyrpides N."/>
            <person name="Kim E."/>
            <person name="Stephens C."/>
            <person name="Richardson P."/>
        </authorList>
    </citation>
    <scope>NUCLEOTIDE SEQUENCE [LARGE SCALE GENOMIC DNA]</scope>
    <source>
        <strain evidence="2">K31</strain>
    </source>
</reference>
<dbReference type="KEGG" id="cak:Caul_3616"/>